<dbReference type="Proteomes" id="UP001596513">
    <property type="component" value="Unassembled WGS sequence"/>
</dbReference>
<evidence type="ECO:0000256" key="3">
    <source>
        <dbReference type="ARBA" id="ARBA00022692"/>
    </source>
</evidence>
<proteinExistence type="inferred from homology"/>
<evidence type="ECO:0000313" key="9">
    <source>
        <dbReference type="Proteomes" id="UP001596513"/>
    </source>
</evidence>
<dbReference type="EMBL" id="JBHTEK010000001">
    <property type="protein sequence ID" value="MFC7666340.1"/>
    <property type="molecule type" value="Genomic_DNA"/>
</dbReference>
<comment type="subcellular location">
    <subcellularLocation>
        <location evidence="1">Membrane</location>
        <topology evidence="1">Multi-pass membrane protein</topology>
    </subcellularLocation>
</comment>
<keyword evidence="4 7" id="KW-1133">Transmembrane helix</keyword>
<keyword evidence="5 7" id="KW-0472">Membrane</keyword>
<evidence type="ECO:0000256" key="4">
    <source>
        <dbReference type="ARBA" id="ARBA00022989"/>
    </source>
</evidence>
<evidence type="ECO:0000256" key="2">
    <source>
        <dbReference type="ARBA" id="ARBA00008974"/>
    </source>
</evidence>
<organism evidence="8 9">
    <name type="scientific">Hymenobacter humi</name>
    <dbReference type="NCBI Taxonomy" id="1411620"/>
    <lineage>
        <taxon>Bacteria</taxon>
        <taxon>Pseudomonadati</taxon>
        <taxon>Bacteroidota</taxon>
        <taxon>Cytophagia</taxon>
        <taxon>Cytophagales</taxon>
        <taxon>Hymenobacteraceae</taxon>
        <taxon>Hymenobacter</taxon>
    </lineage>
</organism>
<evidence type="ECO:0000313" key="8">
    <source>
        <dbReference type="EMBL" id="MFC7666340.1"/>
    </source>
</evidence>
<accession>A0ABW2U1L1</accession>
<name>A0ABW2U1L1_9BACT</name>
<dbReference type="InterPro" id="IPR001248">
    <property type="entry name" value="Pur-cyt_permease"/>
</dbReference>
<reference evidence="9" key="1">
    <citation type="journal article" date="2019" name="Int. J. Syst. Evol. Microbiol.">
        <title>The Global Catalogue of Microorganisms (GCM) 10K type strain sequencing project: providing services to taxonomists for standard genome sequencing and annotation.</title>
        <authorList>
            <consortium name="The Broad Institute Genomics Platform"/>
            <consortium name="The Broad Institute Genome Sequencing Center for Infectious Disease"/>
            <person name="Wu L."/>
            <person name="Ma J."/>
        </authorList>
    </citation>
    <scope>NUCLEOTIDE SEQUENCE [LARGE SCALE GENOMIC DNA]</scope>
    <source>
        <strain evidence="9">JCM 19635</strain>
    </source>
</reference>
<gene>
    <name evidence="8" type="ORF">ACFQT0_02030</name>
</gene>
<feature type="transmembrane region" description="Helical" evidence="7">
    <location>
        <begin position="55"/>
        <end position="74"/>
    </location>
</feature>
<dbReference type="InterPro" id="IPR045225">
    <property type="entry name" value="Uracil/uridine/allantoin_perm"/>
</dbReference>
<dbReference type="RefSeq" id="WP_380199964.1">
    <property type="nucleotide sequence ID" value="NZ_JBHTEK010000001.1"/>
</dbReference>
<keyword evidence="3 7" id="KW-0812">Transmembrane</keyword>
<evidence type="ECO:0000256" key="1">
    <source>
        <dbReference type="ARBA" id="ARBA00004141"/>
    </source>
</evidence>
<evidence type="ECO:0000256" key="6">
    <source>
        <dbReference type="SAM" id="MobiDB-lite"/>
    </source>
</evidence>
<feature type="transmembrane region" description="Helical" evidence="7">
    <location>
        <begin position="20"/>
        <end position="43"/>
    </location>
</feature>
<dbReference type="Pfam" id="PF02133">
    <property type="entry name" value="Transp_cyt_pur"/>
    <property type="match status" value="1"/>
</dbReference>
<dbReference type="PANTHER" id="PTHR30618:SF0">
    <property type="entry name" value="PURINE-URACIL PERMEASE NCS1"/>
    <property type="match status" value="1"/>
</dbReference>
<comment type="similarity">
    <text evidence="2">Belongs to the purine-cytosine permease (2.A.39) family.</text>
</comment>
<dbReference type="Gene3D" id="1.10.4160.10">
    <property type="entry name" value="Hydantoin permease"/>
    <property type="match status" value="1"/>
</dbReference>
<evidence type="ECO:0000256" key="7">
    <source>
        <dbReference type="SAM" id="Phobius"/>
    </source>
</evidence>
<evidence type="ECO:0000256" key="5">
    <source>
        <dbReference type="ARBA" id="ARBA00023136"/>
    </source>
</evidence>
<protein>
    <submittedName>
        <fullName evidence="8">Cytosine permease</fullName>
    </submittedName>
</protein>
<sequence length="102" mass="10999">MPDLYQYHGRYAYRNGFNLAAIVALIVGILPNVPGFLTAIGVLDKGAVWPGLVAVYNYAWFVGFLVSGGVYMLLMHWQSASRSADLQPGIVARPAPSSSLAQ</sequence>
<dbReference type="PANTHER" id="PTHR30618">
    <property type="entry name" value="NCS1 FAMILY PURINE/PYRIMIDINE TRANSPORTER"/>
    <property type="match status" value="1"/>
</dbReference>
<keyword evidence="9" id="KW-1185">Reference proteome</keyword>
<comment type="caution">
    <text evidence="8">The sequence shown here is derived from an EMBL/GenBank/DDBJ whole genome shotgun (WGS) entry which is preliminary data.</text>
</comment>
<feature type="region of interest" description="Disordered" evidence="6">
    <location>
        <begin position="82"/>
        <end position="102"/>
    </location>
</feature>